<evidence type="ECO:0000313" key="2">
    <source>
        <dbReference type="Proteomes" id="UP000787156"/>
    </source>
</evidence>
<dbReference type="EMBL" id="DYWX01000001">
    <property type="protein sequence ID" value="HJF26649.1"/>
    <property type="molecule type" value="Genomic_DNA"/>
</dbReference>
<sequence length="217" mass="25054">MAFDLVQYFVEQIETQKPELLQNHTKEQRREYISEINALTLGKLITQWRDNPQKIYNEITHPDELYILEISRHLTTRPENKSDLPRSELEHLSAEIFHLQLSELKQLHDTANHNLNSIQELLLGQIEHLSGQADDWVWATNNLTELKGSKPIPQEELSLETSMKEFNHMVNQNTQHVAVEAEEVALINVPGWAKVLEPVVAIVILWILASALMQLFA</sequence>
<gene>
    <name evidence="1" type="ORF">K8V79_00025</name>
</gene>
<accession>A0A9D2UQ23</accession>
<reference evidence="1" key="2">
    <citation type="submission" date="2021-09" db="EMBL/GenBank/DDBJ databases">
        <authorList>
            <person name="Gilroy R."/>
        </authorList>
    </citation>
    <scope>NUCLEOTIDE SEQUENCE</scope>
    <source>
        <strain evidence="1">CHK135-1449</strain>
    </source>
</reference>
<evidence type="ECO:0000313" key="1">
    <source>
        <dbReference type="EMBL" id="HJF26649.1"/>
    </source>
</evidence>
<name>A0A9D2UQ23_ACILW</name>
<dbReference type="AlphaFoldDB" id="A0A9D2UQ23"/>
<dbReference type="Proteomes" id="UP000787156">
    <property type="component" value="Unassembled WGS sequence"/>
</dbReference>
<comment type="caution">
    <text evidence="1">The sequence shown here is derived from an EMBL/GenBank/DDBJ whole genome shotgun (WGS) entry which is preliminary data.</text>
</comment>
<proteinExistence type="predicted"/>
<protein>
    <submittedName>
        <fullName evidence="1">Uncharacterized protein</fullName>
    </submittedName>
</protein>
<organism evidence="1 2">
    <name type="scientific">Acinetobacter lwoffii</name>
    <dbReference type="NCBI Taxonomy" id="28090"/>
    <lineage>
        <taxon>Bacteria</taxon>
        <taxon>Pseudomonadati</taxon>
        <taxon>Pseudomonadota</taxon>
        <taxon>Gammaproteobacteria</taxon>
        <taxon>Moraxellales</taxon>
        <taxon>Moraxellaceae</taxon>
        <taxon>Acinetobacter</taxon>
    </lineage>
</organism>
<reference evidence="1" key="1">
    <citation type="journal article" date="2021" name="PeerJ">
        <title>Extensive microbial diversity within the chicken gut microbiome revealed by metagenomics and culture.</title>
        <authorList>
            <person name="Gilroy R."/>
            <person name="Ravi A."/>
            <person name="Getino M."/>
            <person name="Pursley I."/>
            <person name="Horton D.L."/>
            <person name="Alikhan N.F."/>
            <person name="Baker D."/>
            <person name="Gharbi K."/>
            <person name="Hall N."/>
            <person name="Watson M."/>
            <person name="Adriaenssens E.M."/>
            <person name="Foster-Nyarko E."/>
            <person name="Jarju S."/>
            <person name="Secka A."/>
            <person name="Antonio M."/>
            <person name="Oren A."/>
            <person name="Chaudhuri R.R."/>
            <person name="La Ragione R."/>
            <person name="Hildebrand F."/>
            <person name="Pallen M.J."/>
        </authorList>
    </citation>
    <scope>NUCLEOTIDE SEQUENCE</scope>
    <source>
        <strain evidence="1">CHK135-1449</strain>
    </source>
</reference>